<sequence length="206" mass="21955">MINDHTISYLALGDSYTIGEAVPAAGSFPYQLAAQLKAEQIVVAEPHIIATTGWTSSELQAAIKTAALARKFDLVTLLIGVNNQYRGESITVYRQEFAALLQTALDFAGGDKTRVFVVSIPDWGATPFGAASGRGQDAIASDIDAFNAVNKEETLLAGVSYTDITPASRAAVADPELVAEDGLHPSEKMYSDWVNNLLPAVLKILK</sequence>
<name>A0ACC6L388_9SPHI</name>
<gene>
    <name evidence="1" type="ORF">J2X78_004477</name>
</gene>
<accession>A0ACC6L388</accession>
<evidence type="ECO:0000313" key="2">
    <source>
        <dbReference type="Proteomes" id="UP001246858"/>
    </source>
</evidence>
<protein>
    <submittedName>
        <fullName evidence="1">Lysophospholipase L1-like esterase</fullName>
    </submittedName>
</protein>
<proteinExistence type="predicted"/>
<organism evidence="1 2">
    <name type="scientific">Pedobacter africanus</name>
    <dbReference type="NCBI Taxonomy" id="151894"/>
    <lineage>
        <taxon>Bacteria</taxon>
        <taxon>Pseudomonadati</taxon>
        <taxon>Bacteroidota</taxon>
        <taxon>Sphingobacteriia</taxon>
        <taxon>Sphingobacteriales</taxon>
        <taxon>Sphingobacteriaceae</taxon>
        <taxon>Pedobacter</taxon>
    </lineage>
</organism>
<comment type="caution">
    <text evidence="1">The sequence shown here is derived from an EMBL/GenBank/DDBJ whole genome shotgun (WGS) entry which is preliminary data.</text>
</comment>
<dbReference type="EMBL" id="JAVDTF010000005">
    <property type="protein sequence ID" value="MDR6785885.1"/>
    <property type="molecule type" value="Genomic_DNA"/>
</dbReference>
<evidence type="ECO:0000313" key="1">
    <source>
        <dbReference type="EMBL" id="MDR6785885.1"/>
    </source>
</evidence>
<reference evidence="1" key="1">
    <citation type="submission" date="2023-07" db="EMBL/GenBank/DDBJ databases">
        <title>Sorghum-associated microbial communities from plants grown in Nebraska, USA.</title>
        <authorList>
            <person name="Schachtman D."/>
        </authorList>
    </citation>
    <scope>NUCLEOTIDE SEQUENCE</scope>
    <source>
        <strain evidence="1">2697</strain>
    </source>
</reference>
<keyword evidence="2" id="KW-1185">Reference proteome</keyword>
<dbReference type="Proteomes" id="UP001246858">
    <property type="component" value="Unassembled WGS sequence"/>
</dbReference>